<dbReference type="AlphaFoldDB" id="A0AAQ3S6H7"/>
<evidence type="ECO:0008006" key="4">
    <source>
        <dbReference type="Google" id="ProtNLM"/>
    </source>
</evidence>
<evidence type="ECO:0000313" key="3">
    <source>
        <dbReference type="Proteomes" id="UP001374535"/>
    </source>
</evidence>
<keyword evidence="3" id="KW-1185">Reference proteome</keyword>
<sequence length="250" mass="28351">MDDVPETPVIETPQSEESCENNDNEELDTPELSIPAPVLRRSSRPHVPNRKYLNYILLTDEGEPENYEEACQMTDASKWELAMKDEMKSLMSNQTWELVLARSESCDVSLPAVNDPFCLTHMGEGHSVSFIVPKDRDMKAMTLCVVYLSNPKIIEPEFTTIVIVNYTKCSIQIHNHGTVISFQDKDWHSIMSNLESGDNVEIFVSFGNGLVVKNTTMYLICGESKNMEKASELKKLSLIRFIKKVVSHPF</sequence>
<protein>
    <recommendedName>
        <fullName evidence="4">Retrovirus-related Pol polyprotein from transposon TNT 1-94</fullName>
    </recommendedName>
</protein>
<dbReference type="EMBL" id="CP144698">
    <property type="protein sequence ID" value="WVZ17566.1"/>
    <property type="molecule type" value="Genomic_DNA"/>
</dbReference>
<dbReference type="Proteomes" id="UP001374535">
    <property type="component" value="Chromosome 3"/>
</dbReference>
<reference evidence="2 3" key="1">
    <citation type="journal article" date="2023" name="Life. Sci Alliance">
        <title>Evolutionary insights into 3D genome organization and epigenetic landscape of Vigna mungo.</title>
        <authorList>
            <person name="Junaid A."/>
            <person name="Singh B."/>
            <person name="Bhatia S."/>
        </authorList>
    </citation>
    <scope>NUCLEOTIDE SEQUENCE [LARGE SCALE GENOMIC DNA]</scope>
    <source>
        <strain evidence="2">Urdbean</strain>
    </source>
</reference>
<name>A0AAQ3S6H7_VIGMU</name>
<evidence type="ECO:0000256" key="1">
    <source>
        <dbReference type="SAM" id="MobiDB-lite"/>
    </source>
</evidence>
<accession>A0AAQ3S6H7</accession>
<organism evidence="2 3">
    <name type="scientific">Vigna mungo</name>
    <name type="common">Black gram</name>
    <name type="synonym">Phaseolus mungo</name>
    <dbReference type="NCBI Taxonomy" id="3915"/>
    <lineage>
        <taxon>Eukaryota</taxon>
        <taxon>Viridiplantae</taxon>
        <taxon>Streptophyta</taxon>
        <taxon>Embryophyta</taxon>
        <taxon>Tracheophyta</taxon>
        <taxon>Spermatophyta</taxon>
        <taxon>Magnoliopsida</taxon>
        <taxon>eudicotyledons</taxon>
        <taxon>Gunneridae</taxon>
        <taxon>Pentapetalae</taxon>
        <taxon>rosids</taxon>
        <taxon>fabids</taxon>
        <taxon>Fabales</taxon>
        <taxon>Fabaceae</taxon>
        <taxon>Papilionoideae</taxon>
        <taxon>50 kb inversion clade</taxon>
        <taxon>NPAAA clade</taxon>
        <taxon>indigoferoid/millettioid clade</taxon>
        <taxon>Phaseoleae</taxon>
        <taxon>Vigna</taxon>
    </lineage>
</organism>
<feature type="region of interest" description="Disordered" evidence="1">
    <location>
        <begin position="1"/>
        <end position="30"/>
    </location>
</feature>
<feature type="compositionally biased region" description="Acidic residues" evidence="1">
    <location>
        <begin position="17"/>
        <end position="29"/>
    </location>
</feature>
<gene>
    <name evidence="2" type="ORF">V8G54_010548</name>
</gene>
<evidence type="ECO:0000313" key="2">
    <source>
        <dbReference type="EMBL" id="WVZ17566.1"/>
    </source>
</evidence>
<proteinExistence type="predicted"/>